<dbReference type="AlphaFoldDB" id="A0A2K9MER0"/>
<keyword evidence="3" id="KW-1185">Reference proteome</keyword>
<dbReference type="KEGG" id="paru:CYR75_07480"/>
<dbReference type="InterPro" id="IPR007024">
    <property type="entry name" value="BLUF_domain"/>
</dbReference>
<dbReference type="Pfam" id="PF04940">
    <property type="entry name" value="BLUF"/>
    <property type="match status" value="1"/>
</dbReference>
<dbReference type="PROSITE" id="PS50925">
    <property type="entry name" value="BLUF"/>
    <property type="match status" value="1"/>
</dbReference>
<dbReference type="OrthoDB" id="196105at2"/>
<dbReference type="Gene3D" id="3.30.70.100">
    <property type="match status" value="1"/>
</dbReference>
<gene>
    <name evidence="2" type="ORF">CYR75_07480</name>
</gene>
<evidence type="ECO:0000313" key="2">
    <source>
        <dbReference type="EMBL" id="AUM74131.1"/>
    </source>
</evidence>
<dbReference type="SMART" id="SM01034">
    <property type="entry name" value="BLUF"/>
    <property type="match status" value="1"/>
</dbReference>
<evidence type="ECO:0000259" key="1">
    <source>
        <dbReference type="PROSITE" id="PS50925"/>
    </source>
</evidence>
<reference evidence="3" key="1">
    <citation type="submission" date="2017-12" db="EMBL/GenBank/DDBJ databases">
        <title>Genomic analysis of Paracoccus sp. CBA4604.</title>
        <authorList>
            <person name="Roh S.W."/>
            <person name="Kim J.Y."/>
            <person name="Kim J.S."/>
        </authorList>
    </citation>
    <scope>NUCLEOTIDE SEQUENCE [LARGE SCALE GENOMIC DNA]</scope>
    <source>
        <strain evidence="3">CBA4604</strain>
    </source>
</reference>
<protein>
    <recommendedName>
        <fullName evidence="1">BLUF domain-containing protein</fullName>
    </recommendedName>
</protein>
<accession>A0A2K9MER0</accession>
<organism evidence="2 3">
    <name type="scientific">Paracoccus jeotgali</name>
    <dbReference type="NCBI Taxonomy" id="2065379"/>
    <lineage>
        <taxon>Bacteria</taxon>
        <taxon>Pseudomonadati</taxon>
        <taxon>Pseudomonadota</taxon>
        <taxon>Alphaproteobacteria</taxon>
        <taxon>Rhodobacterales</taxon>
        <taxon>Paracoccaceae</taxon>
        <taxon>Paracoccus</taxon>
    </lineage>
</organism>
<sequence length="133" mass="14782">MQLAHLFYRSSGRLDAFDRDCDDILSVARQRNGEAGLTGFLHAEDGMFLQWIEGAPELLDPVIASILADTRHRDITILGQGPVAARKFPSWSMGFSQGRTAPLFEWLAKDDANSRDVTAYAQSLQRFLLARAA</sequence>
<dbReference type="InterPro" id="IPR036046">
    <property type="entry name" value="Acylphosphatase-like_dom_sf"/>
</dbReference>
<evidence type="ECO:0000313" key="3">
    <source>
        <dbReference type="Proteomes" id="UP000234882"/>
    </source>
</evidence>
<dbReference type="EMBL" id="CP025583">
    <property type="protein sequence ID" value="AUM74131.1"/>
    <property type="molecule type" value="Genomic_DNA"/>
</dbReference>
<dbReference type="GO" id="GO:0071949">
    <property type="term" value="F:FAD binding"/>
    <property type="evidence" value="ECO:0007669"/>
    <property type="project" value="InterPro"/>
</dbReference>
<dbReference type="GO" id="GO:0009882">
    <property type="term" value="F:blue light photoreceptor activity"/>
    <property type="evidence" value="ECO:0007669"/>
    <property type="project" value="InterPro"/>
</dbReference>
<dbReference type="SUPFAM" id="SSF54975">
    <property type="entry name" value="Acylphosphatase/BLUF domain-like"/>
    <property type="match status" value="1"/>
</dbReference>
<dbReference type="Proteomes" id="UP000234882">
    <property type="component" value="Chromosome"/>
</dbReference>
<proteinExistence type="predicted"/>
<dbReference type="RefSeq" id="WP_101499479.1">
    <property type="nucleotide sequence ID" value="NZ_CP025583.1"/>
</dbReference>
<name>A0A2K9MER0_9RHOB</name>
<feature type="domain" description="BLUF" evidence="1">
    <location>
        <begin position="3"/>
        <end position="94"/>
    </location>
</feature>